<dbReference type="Gene3D" id="3.30.70.1490">
    <property type="entry name" value="Cysteine protease Prp"/>
    <property type="match status" value="1"/>
</dbReference>
<comment type="caution">
    <text evidence="7">The sequence shown here is derived from an EMBL/GenBank/DDBJ whole genome shotgun (WGS) entry which is preliminary data.</text>
</comment>
<organism evidence="7 8">
    <name type="scientific">Halalkalibacter oceani</name>
    <dbReference type="NCBI Taxonomy" id="1653776"/>
    <lineage>
        <taxon>Bacteria</taxon>
        <taxon>Bacillati</taxon>
        <taxon>Bacillota</taxon>
        <taxon>Bacilli</taxon>
        <taxon>Bacillales</taxon>
        <taxon>Bacillaceae</taxon>
        <taxon>Halalkalibacter</taxon>
    </lineage>
</organism>
<dbReference type="InterPro" id="IPR007422">
    <property type="entry name" value="Peptidase_Prp"/>
</dbReference>
<dbReference type="NCBIfam" id="NF011126">
    <property type="entry name" value="PRK14553.1-6"/>
    <property type="match status" value="1"/>
</dbReference>
<dbReference type="GO" id="GO:0008234">
    <property type="term" value="F:cysteine-type peptidase activity"/>
    <property type="evidence" value="ECO:0007669"/>
    <property type="project" value="UniProtKB-KW"/>
</dbReference>
<keyword evidence="4" id="KW-0788">Thiol protease</keyword>
<dbReference type="EMBL" id="JAMBOL010000012">
    <property type="protein sequence ID" value="MCM3715108.1"/>
    <property type="molecule type" value="Genomic_DNA"/>
</dbReference>
<protein>
    <recommendedName>
        <fullName evidence="6">Ribosomal processing cysteine protease Prp</fullName>
    </recommendedName>
</protein>
<evidence type="ECO:0000256" key="5">
    <source>
        <dbReference type="ARBA" id="ARBA00044503"/>
    </source>
</evidence>
<gene>
    <name evidence="7" type="ORF">M3202_13550</name>
</gene>
<keyword evidence="1" id="KW-0690">Ribosome biogenesis</keyword>
<dbReference type="AlphaFoldDB" id="A0A9X2DTN1"/>
<dbReference type="Pfam" id="PF04327">
    <property type="entry name" value="Peptidase_Prp"/>
    <property type="match status" value="1"/>
</dbReference>
<keyword evidence="3" id="KW-0378">Hydrolase</keyword>
<accession>A0A9X2DTN1</accession>
<dbReference type="Proteomes" id="UP001139179">
    <property type="component" value="Unassembled WGS sequence"/>
</dbReference>
<name>A0A9X2DTN1_9BACI</name>
<keyword evidence="8" id="KW-1185">Reference proteome</keyword>
<dbReference type="PANTHER" id="PTHR39178">
    <property type="entry name" value="HYPOTHETICAL RIBOSOME-ASSOCIATED PROTEIN"/>
    <property type="match status" value="1"/>
</dbReference>
<sequence>MITVKVKRNDNAEIVSFTMSGHADSGPYGYDLVCAGASAVSIGAVNAIISLCQVDPEIEMEENGGFLRCTVPMDVERATFEKVQLLLEAMLVSLQSIAEEYSKHIEIDDKYGR</sequence>
<reference evidence="7" key="1">
    <citation type="submission" date="2022-05" db="EMBL/GenBank/DDBJ databases">
        <title>Comparative Genomics of Spacecraft Associated Microbes.</title>
        <authorList>
            <person name="Tran M.T."/>
            <person name="Wright A."/>
            <person name="Seuylemezian A."/>
            <person name="Eisen J."/>
            <person name="Coil D."/>
        </authorList>
    </citation>
    <scope>NUCLEOTIDE SEQUENCE</scope>
    <source>
        <strain evidence="7">214.1.1</strain>
    </source>
</reference>
<dbReference type="InterPro" id="IPR036764">
    <property type="entry name" value="Peptidase_Prp_sf"/>
</dbReference>
<evidence type="ECO:0000313" key="7">
    <source>
        <dbReference type="EMBL" id="MCM3715108.1"/>
    </source>
</evidence>
<evidence type="ECO:0000256" key="4">
    <source>
        <dbReference type="ARBA" id="ARBA00022807"/>
    </source>
</evidence>
<dbReference type="GO" id="GO:0042254">
    <property type="term" value="P:ribosome biogenesis"/>
    <property type="evidence" value="ECO:0007669"/>
    <property type="project" value="UniProtKB-KW"/>
</dbReference>
<evidence type="ECO:0000256" key="1">
    <source>
        <dbReference type="ARBA" id="ARBA00022517"/>
    </source>
</evidence>
<evidence type="ECO:0000256" key="3">
    <source>
        <dbReference type="ARBA" id="ARBA00022801"/>
    </source>
</evidence>
<dbReference type="RefSeq" id="WP_251223870.1">
    <property type="nucleotide sequence ID" value="NZ_JAMBOL010000012.1"/>
</dbReference>
<dbReference type="SUPFAM" id="SSF118010">
    <property type="entry name" value="TM1457-like"/>
    <property type="match status" value="1"/>
</dbReference>
<dbReference type="PANTHER" id="PTHR39178:SF1">
    <property type="entry name" value="RIBOSOMAL-PROCESSING CYSTEINE PROTEASE PRP"/>
    <property type="match status" value="1"/>
</dbReference>
<proteinExistence type="inferred from homology"/>
<dbReference type="GO" id="GO:0006508">
    <property type="term" value="P:proteolysis"/>
    <property type="evidence" value="ECO:0007669"/>
    <property type="project" value="UniProtKB-KW"/>
</dbReference>
<evidence type="ECO:0000256" key="6">
    <source>
        <dbReference type="ARBA" id="ARBA00044538"/>
    </source>
</evidence>
<evidence type="ECO:0000313" key="8">
    <source>
        <dbReference type="Proteomes" id="UP001139179"/>
    </source>
</evidence>
<keyword evidence="2 7" id="KW-0645">Protease</keyword>
<comment type="similarity">
    <text evidence="5">Belongs to the Prp family.</text>
</comment>
<dbReference type="CDD" id="cd16332">
    <property type="entry name" value="Prp-like"/>
    <property type="match status" value="1"/>
</dbReference>
<evidence type="ECO:0000256" key="2">
    <source>
        <dbReference type="ARBA" id="ARBA00022670"/>
    </source>
</evidence>